<dbReference type="EMBL" id="CYSE01000006">
    <property type="protein sequence ID" value="CUH80744.1"/>
    <property type="molecule type" value="Genomic_DNA"/>
</dbReference>
<dbReference type="CDD" id="cd02440">
    <property type="entry name" value="AdoMet_MTases"/>
    <property type="match status" value="1"/>
</dbReference>
<dbReference type="SMART" id="SM00138">
    <property type="entry name" value="MeTrc"/>
    <property type="match status" value="1"/>
</dbReference>
<dbReference type="SUPFAM" id="SSF53335">
    <property type="entry name" value="S-adenosyl-L-methionine-dependent methyltransferases"/>
    <property type="match status" value="1"/>
</dbReference>
<keyword evidence="9" id="KW-1185">Reference proteome</keyword>
<feature type="binding site" evidence="6">
    <location>
        <begin position="210"/>
        <end position="211"/>
    </location>
    <ligand>
        <name>S-adenosyl-L-methionine</name>
        <dbReference type="ChEBI" id="CHEBI:59789"/>
    </ligand>
</feature>
<dbReference type="InterPro" id="IPR022641">
    <property type="entry name" value="CheR_N"/>
</dbReference>
<dbReference type="InterPro" id="IPR036804">
    <property type="entry name" value="CheR_N_sf"/>
</dbReference>
<evidence type="ECO:0000313" key="9">
    <source>
        <dbReference type="Proteomes" id="UP000054935"/>
    </source>
</evidence>
<dbReference type="Pfam" id="PF01739">
    <property type="entry name" value="CheR"/>
    <property type="match status" value="1"/>
</dbReference>
<protein>
    <recommendedName>
        <fullName evidence="5">Chemotaxis protein methyltransferase</fullName>
        <ecNumber evidence="5">2.1.1.80</ecNumber>
    </recommendedName>
</protein>
<feature type="binding site" evidence="6">
    <location>
        <position position="83"/>
    </location>
    <ligand>
        <name>S-adenosyl-L-methionine</name>
        <dbReference type="ChEBI" id="CHEBI:59789"/>
    </ligand>
</feature>
<evidence type="ECO:0000313" key="8">
    <source>
        <dbReference type="EMBL" id="CUH80744.1"/>
    </source>
</evidence>
<gene>
    <name evidence="8" type="primary">cheR_2</name>
    <name evidence="8" type="ORF">TRN7648_03135</name>
</gene>
<feature type="binding site" evidence="6">
    <location>
        <begin position="227"/>
        <end position="228"/>
    </location>
    <ligand>
        <name>S-adenosyl-L-methionine</name>
        <dbReference type="ChEBI" id="CHEBI:59789"/>
    </ligand>
</feature>
<accession>A0A0P1GGK8</accession>
<dbReference type="PRINTS" id="PR00996">
    <property type="entry name" value="CHERMTFRASE"/>
</dbReference>
<dbReference type="EC" id="2.1.1.80" evidence="5"/>
<dbReference type="GO" id="GO:0032259">
    <property type="term" value="P:methylation"/>
    <property type="evidence" value="ECO:0007669"/>
    <property type="project" value="UniProtKB-KW"/>
</dbReference>
<dbReference type="Gene3D" id="3.40.50.150">
    <property type="entry name" value="Vaccinia Virus protein VP39"/>
    <property type="match status" value="1"/>
</dbReference>
<evidence type="ECO:0000256" key="1">
    <source>
        <dbReference type="ARBA" id="ARBA00001541"/>
    </source>
</evidence>
<dbReference type="Gene3D" id="1.10.155.10">
    <property type="entry name" value="Chemotaxis receptor methyltransferase CheR, N-terminal domain"/>
    <property type="match status" value="1"/>
</dbReference>
<reference evidence="8 9" key="1">
    <citation type="submission" date="2015-09" db="EMBL/GenBank/DDBJ databases">
        <authorList>
            <consortium name="Swine Surveillance"/>
        </authorList>
    </citation>
    <scope>NUCLEOTIDE SEQUENCE [LARGE SCALE GENOMIC DNA]</scope>
    <source>
        <strain evidence="8 9">CECT 7648</strain>
    </source>
</reference>
<dbReference type="InterPro" id="IPR000780">
    <property type="entry name" value="CheR_MeTrfase"/>
</dbReference>
<evidence type="ECO:0000259" key="7">
    <source>
        <dbReference type="PROSITE" id="PS50123"/>
    </source>
</evidence>
<sequence>MSAATGIGMTVSKTMTESEFTKLRAIIYDQTGISIGAERQSMLMSRLNKRLRALDLATYKEYISRVQSDPVERQELTNRVTTNETYFYRTPRIWQYFRDEVVPNFAVNGPNRPLRVWSAASSSGEEAHTAGVLLEDMRLQTPRFDYAILGTDISSRVLEMATEGHYVGRPVARFKEAEPELFARHMVGDDTNGWKVKPQIKTRIRFQQHNLLGQLMNAGQFDVVFLRNVLIYFNAKNQERILRNIHKVMHPDGILFIGESESLKHISTEFEQVAPIIYKPRTGGA</sequence>
<organism evidence="8 9">
    <name type="scientific">Tropicibacter naphthalenivorans</name>
    <dbReference type="NCBI Taxonomy" id="441103"/>
    <lineage>
        <taxon>Bacteria</taxon>
        <taxon>Pseudomonadati</taxon>
        <taxon>Pseudomonadota</taxon>
        <taxon>Alphaproteobacteria</taxon>
        <taxon>Rhodobacterales</taxon>
        <taxon>Roseobacteraceae</taxon>
        <taxon>Tropicibacter</taxon>
    </lineage>
</organism>
<evidence type="ECO:0000256" key="4">
    <source>
        <dbReference type="ARBA" id="ARBA00022691"/>
    </source>
</evidence>
<dbReference type="PIRSF" id="PIRSF000410">
    <property type="entry name" value="CheR"/>
    <property type="match status" value="1"/>
</dbReference>
<dbReference type="Proteomes" id="UP000054935">
    <property type="component" value="Unassembled WGS sequence"/>
</dbReference>
<feature type="binding site" evidence="6">
    <location>
        <position position="152"/>
    </location>
    <ligand>
        <name>S-adenosyl-L-methionine</name>
        <dbReference type="ChEBI" id="CHEBI:59789"/>
    </ligand>
</feature>
<dbReference type="PROSITE" id="PS50123">
    <property type="entry name" value="CHER"/>
    <property type="match status" value="1"/>
</dbReference>
<feature type="binding site" evidence="6">
    <location>
        <position position="89"/>
    </location>
    <ligand>
        <name>S-adenosyl-L-methionine</name>
        <dbReference type="ChEBI" id="CHEBI:59789"/>
    </ligand>
</feature>
<dbReference type="Pfam" id="PF03705">
    <property type="entry name" value="CheR_N"/>
    <property type="match status" value="1"/>
</dbReference>
<dbReference type="InterPro" id="IPR050903">
    <property type="entry name" value="Bact_Chemotaxis_MeTrfase"/>
</dbReference>
<proteinExistence type="predicted"/>
<dbReference type="InterPro" id="IPR022642">
    <property type="entry name" value="CheR_C"/>
</dbReference>
<comment type="function">
    <text evidence="5">Methylation of the membrane-bound methyl-accepting chemotaxis proteins (MCP) to form gamma-glutamyl methyl ester residues in MCP.</text>
</comment>
<dbReference type="PANTHER" id="PTHR24422">
    <property type="entry name" value="CHEMOTAXIS PROTEIN METHYLTRANSFERASE"/>
    <property type="match status" value="1"/>
</dbReference>
<evidence type="ECO:0000256" key="6">
    <source>
        <dbReference type="PIRSR" id="PIRSR000410-1"/>
    </source>
</evidence>
<feature type="domain" description="CheR-type methyltransferase" evidence="7">
    <location>
        <begin position="8"/>
        <end position="283"/>
    </location>
</feature>
<comment type="catalytic activity">
    <reaction evidence="1 5">
        <text>L-glutamyl-[protein] + S-adenosyl-L-methionine = [protein]-L-glutamate 5-O-methyl ester + S-adenosyl-L-homocysteine</text>
        <dbReference type="Rhea" id="RHEA:24452"/>
        <dbReference type="Rhea" id="RHEA-COMP:10208"/>
        <dbReference type="Rhea" id="RHEA-COMP:10311"/>
        <dbReference type="ChEBI" id="CHEBI:29973"/>
        <dbReference type="ChEBI" id="CHEBI:57856"/>
        <dbReference type="ChEBI" id="CHEBI:59789"/>
        <dbReference type="ChEBI" id="CHEBI:82795"/>
        <dbReference type="EC" id="2.1.1.80"/>
    </reaction>
</comment>
<dbReference type="AlphaFoldDB" id="A0A0P1GGK8"/>
<evidence type="ECO:0000256" key="2">
    <source>
        <dbReference type="ARBA" id="ARBA00022603"/>
    </source>
</evidence>
<dbReference type="PANTHER" id="PTHR24422:SF26">
    <property type="entry name" value="CHEMOTAXIS PROTEIN METHYLTRANSFERASE"/>
    <property type="match status" value="1"/>
</dbReference>
<evidence type="ECO:0000256" key="3">
    <source>
        <dbReference type="ARBA" id="ARBA00022679"/>
    </source>
</evidence>
<dbReference type="InterPro" id="IPR026024">
    <property type="entry name" value="Chemotaxis_MeTrfase_CheR"/>
</dbReference>
<evidence type="ECO:0000256" key="5">
    <source>
        <dbReference type="PIRNR" id="PIRNR000410"/>
    </source>
</evidence>
<dbReference type="SUPFAM" id="SSF47757">
    <property type="entry name" value="Chemotaxis receptor methyltransferase CheR, N-terminal domain"/>
    <property type="match status" value="1"/>
</dbReference>
<dbReference type="InterPro" id="IPR029063">
    <property type="entry name" value="SAM-dependent_MTases_sf"/>
</dbReference>
<dbReference type="GO" id="GO:0008983">
    <property type="term" value="F:protein-glutamate O-methyltransferase activity"/>
    <property type="evidence" value="ECO:0007669"/>
    <property type="project" value="UniProtKB-EC"/>
</dbReference>
<keyword evidence="3 5" id="KW-0808">Transferase</keyword>
<feature type="binding site" evidence="6">
    <location>
        <position position="85"/>
    </location>
    <ligand>
        <name>S-adenosyl-L-methionine</name>
        <dbReference type="ChEBI" id="CHEBI:59789"/>
    </ligand>
</feature>
<feature type="binding site" evidence="6">
    <location>
        <position position="126"/>
    </location>
    <ligand>
        <name>S-adenosyl-L-methionine</name>
        <dbReference type="ChEBI" id="CHEBI:59789"/>
    </ligand>
</feature>
<keyword evidence="4 5" id="KW-0949">S-adenosyl-L-methionine</keyword>
<name>A0A0P1GGK8_9RHOB</name>
<dbReference type="STRING" id="441103.TRN7648_03135"/>
<dbReference type="RefSeq" id="WP_234988851.1">
    <property type="nucleotide sequence ID" value="NZ_CYSE01000006.1"/>
</dbReference>
<keyword evidence="2 5" id="KW-0489">Methyltransferase</keyword>